<protein>
    <recommendedName>
        <fullName evidence="6">RING-type domain-containing protein</fullName>
    </recommendedName>
</protein>
<evidence type="ECO:0000256" key="5">
    <source>
        <dbReference type="SAM" id="MobiDB-lite"/>
    </source>
</evidence>
<name>A0A8J8W9H5_9EURO</name>
<feature type="compositionally biased region" description="Polar residues" evidence="5">
    <location>
        <begin position="26"/>
        <end position="35"/>
    </location>
</feature>
<dbReference type="PROSITE" id="PS50089">
    <property type="entry name" value="ZF_RING_2"/>
    <property type="match status" value="1"/>
</dbReference>
<dbReference type="InterPro" id="IPR047134">
    <property type="entry name" value="RNF4"/>
</dbReference>
<keyword evidence="3" id="KW-0862">Zinc</keyword>
<evidence type="ECO:0000256" key="3">
    <source>
        <dbReference type="ARBA" id="ARBA00022833"/>
    </source>
</evidence>
<dbReference type="GO" id="GO:0008270">
    <property type="term" value="F:zinc ion binding"/>
    <property type="evidence" value="ECO:0007669"/>
    <property type="project" value="UniProtKB-KW"/>
</dbReference>
<dbReference type="InterPro" id="IPR001841">
    <property type="entry name" value="Znf_RING"/>
</dbReference>
<reference evidence="7" key="1">
    <citation type="journal article" date="2020" name="Front. Microbiol.">
        <title>Gene regulatory networks of Penicillium echinulatum 2HH and Penicillium oxalicum 114-2 inferred by a computational biology approach.</title>
        <authorList>
            <person name="Lenz A.R."/>
            <person name="Galan-Vasquez E."/>
            <person name="Balbinot E."/>
            <person name="De Abreu F.P."/>
            <person name="De Oliveira N.S."/>
            <person name="Da Rosa L.O."/>
            <person name="De Avila E Silva S."/>
            <person name="Camassola M."/>
            <person name="Dillon A.J.P."/>
            <person name="Perez-Rueda E."/>
        </authorList>
    </citation>
    <scope>NUCLEOTIDE SEQUENCE</scope>
    <source>
        <strain evidence="7">S1M29</strain>
    </source>
</reference>
<comment type="caution">
    <text evidence="7">The sequence shown here is derived from an EMBL/GenBank/DDBJ whole genome shotgun (WGS) entry which is preliminary data.</text>
</comment>
<evidence type="ECO:0000256" key="1">
    <source>
        <dbReference type="ARBA" id="ARBA00022723"/>
    </source>
</evidence>
<evidence type="ECO:0000313" key="8">
    <source>
        <dbReference type="Proteomes" id="UP000631181"/>
    </source>
</evidence>
<dbReference type="Pfam" id="PF13923">
    <property type="entry name" value="zf-C3HC4_2"/>
    <property type="match status" value="1"/>
</dbReference>
<dbReference type="PROSITE" id="PS00518">
    <property type="entry name" value="ZF_RING_1"/>
    <property type="match status" value="1"/>
</dbReference>
<gene>
    <name evidence="7" type="ORF">PECM_006184</name>
</gene>
<dbReference type="SUPFAM" id="SSF57850">
    <property type="entry name" value="RING/U-box"/>
    <property type="match status" value="1"/>
</dbReference>
<dbReference type="InterPro" id="IPR013083">
    <property type="entry name" value="Znf_RING/FYVE/PHD"/>
</dbReference>
<proteinExistence type="predicted"/>
<keyword evidence="8" id="KW-1185">Reference proteome</keyword>
<evidence type="ECO:0000259" key="6">
    <source>
        <dbReference type="PROSITE" id="PS50089"/>
    </source>
</evidence>
<organism evidence="7 8">
    <name type="scientific">Penicillium ucsense</name>
    <dbReference type="NCBI Taxonomy" id="2839758"/>
    <lineage>
        <taxon>Eukaryota</taxon>
        <taxon>Fungi</taxon>
        <taxon>Dikarya</taxon>
        <taxon>Ascomycota</taxon>
        <taxon>Pezizomycotina</taxon>
        <taxon>Eurotiomycetes</taxon>
        <taxon>Eurotiomycetidae</taxon>
        <taxon>Eurotiales</taxon>
        <taxon>Aspergillaceae</taxon>
        <taxon>Penicillium</taxon>
    </lineage>
</organism>
<dbReference type="PANTHER" id="PTHR23041:SF78">
    <property type="entry name" value="E3 UBIQUITIN-PROTEIN LIGASE RNF4"/>
    <property type="match status" value="1"/>
</dbReference>
<keyword evidence="2 4" id="KW-0863">Zinc-finger</keyword>
<accession>A0A8J8W9H5</accession>
<evidence type="ECO:0000256" key="4">
    <source>
        <dbReference type="PROSITE-ProRule" id="PRU00175"/>
    </source>
</evidence>
<dbReference type="EMBL" id="WIWV01000001">
    <property type="protein sequence ID" value="KAF7720237.1"/>
    <property type="molecule type" value="Genomic_DNA"/>
</dbReference>
<evidence type="ECO:0000313" key="7">
    <source>
        <dbReference type="EMBL" id="KAF7720237.1"/>
    </source>
</evidence>
<dbReference type="SMART" id="SM01197">
    <property type="entry name" value="FANCL_C"/>
    <property type="match status" value="1"/>
</dbReference>
<evidence type="ECO:0000256" key="2">
    <source>
        <dbReference type="ARBA" id="ARBA00022771"/>
    </source>
</evidence>
<feature type="region of interest" description="Disordered" evidence="5">
    <location>
        <begin position="1"/>
        <end position="82"/>
    </location>
</feature>
<sequence length="204" mass="22684">MSRRISVVDLTLSQTTPLALRPSLEVSPTLSPSSIRSDRSEPYSMPRGTKRKRRQPDDSDDQSRPGTPDVTEGQIESIDLTDVTDTSSFARALAKKRPNEIQAQSPEQPDKQATLAAYQCPVCMDHLEDSTTTSCGHLFCHKCIIEYLRSIESGRSEQNKPAKGTCPVCRKPLSSKDSGTRRSLIPLKMKVISKKDRLVRPDND</sequence>
<keyword evidence="1" id="KW-0479">Metal-binding</keyword>
<dbReference type="Gene3D" id="3.30.40.10">
    <property type="entry name" value="Zinc/RING finger domain, C3HC4 (zinc finger)"/>
    <property type="match status" value="1"/>
</dbReference>
<dbReference type="SMART" id="SM00184">
    <property type="entry name" value="RING"/>
    <property type="match status" value="1"/>
</dbReference>
<dbReference type="InterPro" id="IPR017907">
    <property type="entry name" value="Znf_RING_CS"/>
</dbReference>
<dbReference type="OrthoDB" id="6270329at2759"/>
<dbReference type="AlphaFoldDB" id="A0A8J8W9H5"/>
<dbReference type="PANTHER" id="PTHR23041">
    <property type="entry name" value="RING FINGER DOMAIN-CONTAINING"/>
    <property type="match status" value="1"/>
</dbReference>
<feature type="domain" description="RING-type" evidence="6">
    <location>
        <begin position="120"/>
        <end position="170"/>
    </location>
</feature>
<feature type="region of interest" description="Disordered" evidence="5">
    <location>
        <begin position="155"/>
        <end position="182"/>
    </location>
</feature>
<dbReference type="Proteomes" id="UP000631181">
    <property type="component" value="Unassembled WGS sequence"/>
</dbReference>